<gene>
    <name evidence="1" type="ORF">OFUS_LOCUS1668</name>
</gene>
<evidence type="ECO:0000313" key="2">
    <source>
        <dbReference type="Proteomes" id="UP000749559"/>
    </source>
</evidence>
<sequence length="592" mass="68098">MMDDDRYDPDDRRIITLAAEVAGAGDVRIPGLLLQLKEYLDATPSGSKQIKQLKNDIWSYDLLPVLILVLKQDYTKVAQGWNTAAQLSKVVSQCCVGIEPSGESDFYDKLLPDAIENMLILAWRIQEKYIETSVATKRSKEQMLDDFKLVADSLRYLFSGHTSLTVNALSSPWLLQLLLTDDVETAVVVISIIISVVRVNLLAPVTVDNKVLHNILDELIYKLSASMDESVGSASTKCLLTLCDAQATMIEILCSRYKGLRPLLSKWTGKGFGRDLRQLLLLLDTGNKQKADMERLHRAACTIQAMFRSFKTRKKLNRADKAMGKLQKSFRAKREKAEKAREMRAMQQELQHLLLLRRKKAMRDLRNKQLEAIRILPAGQMDQYLEKEQQRAAIKIQAQFRGYRQRKSIGSPNARKRATKRLRSVIIIQRAVRKWLERLRVKRREPPPWQRPPGLTDDRRVELQAKILDWRENHPFPSKTRPQQEELHNKVQDAIRSHISQCKTIRKLEQRREALLARLETDADLLLNAPSLVDASDKDIELYTSRSAPVAAKARQNHINEIKLLNQPWWRKLTDEYQDDISGVQDEEQIVF</sequence>
<dbReference type="SMART" id="SM00015">
    <property type="entry name" value="IQ"/>
    <property type="match status" value="3"/>
</dbReference>
<name>A0A8J1Y110_OWEFU</name>
<dbReference type="OrthoDB" id="8178106at2759"/>
<organism evidence="1 2">
    <name type="scientific">Owenia fusiformis</name>
    <name type="common">Polychaete worm</name>
    <dbReference type="NCBI Taxonomy" id="6347"/>
    <lineage>
        <taxon>Eukaryota</taxon>
        <taxon>Metazoa</taxon>
        <taxon>Spiralia</taxon>
        <taxon>Lophotrochozoa</taxon>
        <taxon>Annelida</taxon>
        <taxon>Polychaeta</taxon>
        <taxon>Sedentaria</taxon>
        <taxon>Canalipalpata</taxon>
        <taxon>Sabellida</taxon>
        <taxon>Oweniida</taxon>
        <taxon>Oweniidae</taxon>
        <taxon>Owenia</taxon>
    </lineage>
</organism>
<dbReference type="CDD" id="cd23767">
    <property type="entry name" value="IQCD"/>
    <property type="match status" value="1"/>
</dbReference>
<dbReference type="GO" id="GO:0005516">
    <property type="term" value="F:calmodulin binding"/>
    <property type="evidence" value="ECO:0007669"/>
    <property type="project" value="InterPro"/>
</dbReference>
<proteinExistence type="predicted"/>
<dbReference type="PANTHER" id="PTHR15673">
    <property type="entry name" value="IQ CALMODULIN-BINDING MOTIF CONTAINING PROTEIN 1"/>
    <property type="match status" value="1"/>
</dbReference>
<protein>
    <submittedName>
        <fullName evidence="1">Uncharacterized protein</fullName>
    </submittedName>
</protein>
<dbReference type="PROSITE" id="PS50096">
    <property type="entry name" value="IQ"/>
    <property type="match status" value="2"/>
</dbReference>
<dbReference type="Proteomes" id="UP000749559">
    <property type="component" value="Unassembled WGS sequence"/>
</dbReference>
<accession>A0A8J1Y110</accession>
<evidence type="ECO:0000313" key="1">
    <source>
        <dbReference type="EMBL" id="CAH1774154.1"/>
    </source>
</evidence>
<reference evidence="1" key="1">
    <citation type="submission" date="2022-03" db="EMBL/GenBank/DDBJ databases">
        <authorList>
            <person name="Martin C."/>
        </authorList>
    </citation>
    <scope>NUCLEOTIDE SEQUENCE</scope>
</reference>
<dbReference type="EMBL" id="CAIIXF020000001">
    <property type="protein sequence ID" value="CAH1774154.1"/>
    <property type="molecule type" value="Genomic_DNA"/>
</dbReference>
<comment type="caution">
    <text evidence="1">The sequence shown here is derived from an EMBL/GenBank/DDBJ whole genome shotgun (WGS) entry which is preliminary data.</text>
</comment>
<dbReference type="GO" id="GO:0060271">
    <property type="term" value="P:cilium assembly"/>
    <property type="evidence" value="ECO:0007669"/>
    <property type="project" value="InterPro"/>
</dbReference>
<keyword evidence="2" id="KW-1185">Reference proteome</keyword>
<dbReference type="Pfam" id="PF00612">
    <property type="entry name" value="IQ"/>
    <property type="match status" value="3"/>
</dbReference>
<dbReference type="Gene3D" id="1.20.5.190">
    <property type="match status" value="2"/>
</dbReference>
<dbReference type="InterPro" id="IPR028765">
    <property type="entry name" value="IQCB1"/>
</dbReference>
<dbReference type="PANTHER" id="PTHR15673:SF2">
    <property type="entry name" value="IQ CALMODULIN-BINDING MOTIF-CONTAINING PROTEIN 1"/>
    <property type="match status" value="1"/>
</dbReference>
<dbReference type="GO" id="GO:0005929">
    <property type="term" value="C:cilium"/>
    <property type="evidence" value="ECO:0007669"/>
    <property type="project" value="TreeGrafter"/>
</dbReference>
<dbReference type="AlphaFoldDB" id="A0A8J1Y110"/>
<dbReference type="InterPro" id="IPR000048">
    <property type="entry name" value="IQ_motif_EF-hand-BS"/>
</dbReference>